<name>A0A2P6MDB4_ALKUR</name>
<evidence type="ECO:0000256" key="14">
    <source>
        <dbReference type="SAM" id="Phobius"/>
    </source>
</evidence>
<keyword evidence="10" id="KW-0067">ATP-binding</keyword>
<dbReference type="InterPro" id="IPR029151">
    <property type="entry name" value="Sensor-like_sf"/>
</dbReference>
<dbReference type="SUPFAM" id="SSF47384">
    <property type="entry name" value="Homodimeric domain of signal transducing histidine kinase"/>
    <property type="match status" value="1"/>
</dbReference>
<comment type="catalytic activity">
    <reaction evidence="1">
        <text>ATP + protein L-histidine = ADP + protein N-phospho-L-histidine.</text>
        <dbReference type="EC" id="2.7.13.3"/>
    </reaction>
</comment>
<keyword evidence="5" id="KW-0597">Phosphoprotein</keyword>
<dbReference type="RefSeq" id="WP_105960427.1">
    <property type="nucleotide sequence ID" value="NZ_PVNS01000021.1"/>
</dbReference>
<protein>
    <recommendedName>
        <fullName evidence="3">histidine kinase</fullName>
        <ecNumber evidence="3">2.7.13.3</ecNumber>
    </recommendedName>
</protein>
<proteinExistence type="predicted"/>
<dbReference type="Pfam" id="PF00512">
    <property type="entry name" value="HisKA"/>
    <property type="match status" value="1"/>
</dbReference>
<dbReference type="InterPro" id="IPR003661">
    <property type="entry name" value="HisK_dim/P_dom"/>
</dbReference>
<evidence type="ECO:0000256" key="1">
    <source>
        <dbReference type="ARBA" id="ARBA00000085"/>
    </source>
</evidence>
<keyword evidence="9" id="KW-0418">Kinase</keyword>
<evidence type="ECO:0000313" key="17">
    <source>
        <dbReference type="EMBL" id="PRO64262.1"/>
    </source>
</evidence>
<dbReference type="GO" id="GO:0005886">
    <property type="term" value="C:plasma membrane"/>
    <property type="evidence" value="ECO:0007669"/>
    <property type="project" value="UniProtKB-SubCell"/>
</dbReference>
<dbReference type="Gene3D" id="3.30.565.10">
    <property type="entry name" value="Histidine kinase-like ATPase, C-terminal domain"/>
    <property type="match status" value="1"/>
</dbReference>
<dbReference type="PANTHER" id="PTHR43065">
    <property type="entry name" value="SENSOR HISTIDINE KINASE"/>
    <property type="match status" value="1"/>
</dbReference>
<dbReference type="SMART" id="SM00388">
    <property type="entry name" value="HisKA"/>
    <property type="match status" value="1"/>
</dbReference>
<comment type="caution">
    <text evidence="17">The sequence shown here is derived from an EMBL/GenBank/DDBJ whole genome shotgun (WGS) entry which is preliminary data.</text>
</comment>
<dbReference type="SUPFAM" id="SSF55874">
    <property type="entry name" value="ATPase domain of HSP90 chaperone/DNA topoisomerase II/histidine kinase"/>
    <property type="match status" value="1"/>
</dbReference>
<accession>A0A2P6MDB4</accession>
<dbReference type="Gene3D" id="1.10.287.130">
    <property type="match status" value="1"/>
</dbReference>
<dbReference type="SUPFAM" id="SSF103190">
    <property type="entry name" value="Sensory domain-like"/>
    <property type="match status" value="1"/>
</dbReference>
<dbReference type="PROSITE" id="PS50109">
    <property type="entry name" value="HIS_KIN"/>
    <property type="match status" value="1"/>
</dbReference>
<evidence type="ECO:0000313" key="18">
    <source>
        <dbReference type="Proteomes" id="UP000243650"/>
    </source>
</evidence>
<comment type="subcellular location">
    <subcellularLocation>
        <location evidence="2">Cell membrane</location>
        <topology evidence="2">Multi-pass membrane protein</topology>
    </subcellularLocation>
</comment>
<dbReference type="GO" id="GO:0005524">
    <property type="term" value="F:ATP binding"/>
    <property type="evidence" value="ECO:0007669"/>
    <property type="project" value="UniProtKB-KW"/>
</dbReference>
<dbReference type="CDD" id="cd00082">
    <property type="entry name" value="HisKA"/>
    <property type="match status" value="1"/>
</dbReference>
<keyword evidence="13 14" id="KW-0472">Membrane</keyword>
<dbReference type="EC" id="2.7.13.3" evidence="3"/>
<evidence type="ECO:0000256" key="3">
    <source>
        <dbReference type="ARBA" id="ARBA00012438"/>
    </source>
</evidence>
<sequence length="700" mass="80019">MVHRLRWKLFAFMLLVSFVPMLLVGVLGYTAQKEELQAQAEETLVHQNERLTDELARHLEERFQDAEYLAQNPVIRDPLTLEAQYKSELSRFLDVHPMYRDVFVINTNGIIIADIHSRLRSQDVRDRPWFDDVLEGEGSISSVYRSPLLQEPVMVMAVPVFDNSGSFKRILLPAFDMEQFHEEMTAFMEMDDNAWEASSFLLNEDGDIITHRDPDQILDENFLQESGVTQQQLEASSENGTIVHREDGQVLAFSRIPSFSGFDQTWYVGVEAGESAFSEPLSNLLRQYLVLFGIVLIALFAAVLWLSRRLEHPVAQLVDKAGIVERGGTYEKEFRGSYREIDDLNRAFDAMAEKLSAREQFHRRSTLVLESTDNGVFAFERESGRITLWNRRCREMFQQQAPRTIGDLAQRSSAFADIKPYLTFTREPLSRELQLEEDGVQRHFLISMAPLEQTGEDEWLVLFFDLTDKRRVEREMIRSERLKVVAQMAAGFAHEVRNPLTTIRGFIQLAHQNNAPISREYYELVIGEIDRVNKIIKELLKTADPDPEVEEGKVDLHQVVRDVVTLQESQLRAHQVSWRVQLDDSDAFVWADKNKLKQVLVNLVQNSMEAMTDGGTMTITTLTAENGSVITIQDTGIGMDEKTIERLGTPFFTNKETGTGLGLTMSYRLIQEMNGSVDVDSAPGQGTTFTIYLPHYRETG</sequence>
<evidence type="ECO:0000256" key="4">
    <source>
        <dbReference type="ARBA" id="ARBA00022475"/>
    </source>
</evidence>
<dbReference type="CDD" id="cd12914">
    <property type="entry name" value="PDC1_DGC_like"/>
    <property type="match status" value="1"/>
</dbReference>
<dbReference type="InterPro" id="IPR003660">
    <property type="entry name" value="HAMP_dom"/>
</dbReference>
<keyword evidence="12" id="KW-0902">Two-component regulatory system</keyword>
<dbReference type="PANTHER" id="PTHR43065:SF46">
    <property type="entry name" value="C4-DICARBOXYLATE TRANSPORT SENSOR PROTEIN DCTB"/>
    <property type="match status" value="1"/>
</dbReference>
<dbReference type="Pfam" id="PF02518">
    <property type="entry name" value="HATPase_c"/>
    <property type="match status" value="1"/>
</dbReference>
<dbReference type="Gene3D" id="6.10.340.10">
    <property type="match status" value="1"/>
</dbReference>
<evidence type="ECO:0000256" key="8">
    <source>
        <dbReference type="ARBA" id="ARBA00022741"/>
    </source>
</evidence>
<dbReference type="OrthoDB" id="9815750at2"/>
<evidence type="ECO:0000259" key="16">
    <source>
        <dbReference type="PROSITE" id="PS50885"/>
    </source>
</evidence>
<feature type="transmembrane region" description="Helical" evidence="14">
    <location>
        <begin position="288"/>
        <end position="306"/>
    </location>
</feature>
<organism evidence="17 18">
    <name type="scientific">Alkalicoccus urumqiensis</name>
    <name type="common">Bacillus urumqiensis</name>
    <dbReference type="NCBI Taxonomy" id="1548213"/>
    <lineage>
        <taxon>Bacteria</taxon>
        <taxon>Bacillati</taxon>
        <taxon>Bacillota</taxon>
        <taxon>Bacilli</taxon>
        <taxon>Bacillales</taxon>
        <taxon>Bacillaceae</taxon>
        <taxon>Alkalicoccus</taxon>
    </lineage>
</organism>
<evidence type="ECO:0000256" key="5">
    <source>
        <dbReference type="ARBA" id="ARBA00022553"/>
    </source>
</evidence>
<evidence type="ECO:0000256" key="13">
    <source>
        <dbReference type="ARBA" id="ARBA00023136"/>
    </source>
</evidence>
<gene>
    <name evidence="17" type="ORF">C6I21_15760</name>
</gene>
<dbReference type="SMART" id="SM00387">
    <property type="entry name" value="HATPase_c"/>
    <property type="match status" value="1"/>
</dbReference>
<keyword evidence="6" id="KW-0808">Transferase</keyword>
<dbReference type="PRINTS" id="PR00344">
    <property type="entry name" value="BCTRLSENSOR"/>
</dbReference>
<evidence type="ECO:0000256" key="6">
    <source>
        <dbReference type="ARBA" id="ARBA00022679"/>
    </source>
</evidence>
<dbReference type="Proteomes" id="UP000243650">
    <property type="component" value="Unassembled WGS sequence"/>
</dbReference>
<evidence type="ECO:0000256" key="2">
    <source>
        <dbReference type="ARBA" id="ARBA00004651"/>
    </source>
</evidence>
<keyword evidence="8" id="KW-0547">Nucleotide-binding</keyword>
<dbReference type="InterPro" id="IPR033479">
    <property type="entry name" value="dCache_1"/>
</dbReference>
<dbReference type="InterPro" id="IPR004358">
    <property type="entry name" value="Sig_transdc_His_kin-like_C"/>
</dbReference>
<keyword evidence="4" id="KW-1003">Cell membrane</keyword>
<feature type="domain" description="Histidine kinase" evidence="15">
    <location>
        <begin position="491"/>
        <end position="697"/>
    </location>
</feature>
<evidence type="ECO:0000256" key="11">
    <source>
        <dbReference type="ARBA" id="ARBA00022989"/>
    </source>
</evidence>
<dbReference type="InterPro" id="IPR005467">
    <property type="entry name" value="His_kinase_dom"/>
</dbReference>
<dbReference type="AlphaFoldDB" id="A0A2P6MDB4"/>
<dbReference type="SUPFAM" id="SSF55785">
    <property type="entry name" value="PYP-like sensor domain (PAS domain)"/>
    <property type="match status" value="1"/>
</dbReference>
<reference evidence="17 18" key="1">
    <citation type="submission" date="2018-03" db="EMBL/GenBank/DDBJ databases">
        <title>Bacillus urumqiensis sp. nov., a moderately haloalkaliphilic bacterium isolated from a salt lake.</title>
        <authorList>
            <person name="Zhao B."/>
            <person name="Liao Z."/>
        </authorList>
    </citation>
    <scope>NUCLEOTIDE SEQUENCE [LARGE SCALE GENOMIC DNA]</scope>
    <source>
        <strain evidence="17 18">BZ-SZ-XJ18</strain>
    </source>
</reference>
<dbReference type="Gene3D" id="3.30.450.20">
    <property type="entry name" value="PAS domain"/>
    <property type="match status" value="2"/>
</dbReference>
<evidence type="ECO:0000256" key="12">
    <source>
        <dbReference type="ARBA" id="ARBA00023012"/>
    </source>
</evidence>
<evidence type="ECO:0000256" key="10">
    <source>
        <dbReference type="ARBA" id="ARBA00022840"/>
    </source>
</evidence>
<dbReference type="InterPro" id="IPR036890">
    <property type="entry name" value="HATPase_C_sf"/>
</dbReference>
<keyword evidence="7 14" id="KW-0812">Transmembrane</keyword>
<dbReference type="GO" id="GO:0000155">
    <property type="term" value="F:phosphorelay sensor kinase activity"/>
    <property type="evidence" value="ECO:0007669"/>
    <property type="project" value="InterPro"/>
</dbReference>
<evidence type="ECO:0000256" key="9">
    <source>
        <dbReference type="ARBA" id="ARBA00022777"/>
    </source>
</evidence>
<keyword evidence="11 14" id="KW-1133">Transmembrane helix</keyword>
<evidence type="ECO:0000256" key="7">
    <source>
        <dbReference type="ARBA" id="ARBA00022692"/>
    </source>
</evidence>
<dbReference type="InterPro" id="IPR035965">
    <property type="entry name" value="PAS-like_dom_sf"/>
</dbReference>
<dbReference type="InterPro" id="IPR036097">
    <property type="entry name" value="HisK_dim/P_sf"/>
</dbReference>
<evidence type="ECO:0000259" key="15">
    <source>
        <dbReference type="PROSITE" id="PS50109"/>
    </source>
</evidence>
<keyword evidence="18" id="KW-1185">Reference proteome</keyword>
<dbReference type="Pfam" id="PF02743">
    <property type="entry name" value="dCache_1"/>
    <property type="match status" value="1"/>
</dbReference>
<dbReference type="PROSITE" id="PS50885">
    <property type="entry name" value="HAMP"/>
    <property type="match status" value="1"/>
</dbReference>
<dbReference type="InterPro" id="IPR003594">
    <property type="entry name" value="HATPase_dom"/>
</dbReference>
<dbReference type="EMBL" id="PVNS01000021">
    <property type="protein sequence ID" value="PRO64262.1"/>
    <property type="molecule type" value="Genomic_DNA"/>
</dbReference>
<feature type="domain" description="HAMP" evidence="16">
    <location>
        <begin position="308"/>
        <end position="360"/>
    </location>
</feature>